<dbReference type="Proteomes" id="UP000324222">
    <property type="component" value="Unassembled WGS sequence"/>
</dbReference>
<proteinExistence type="predicted"/>
<dbReference type="EMBL" id="VSRR010008382">
    <property type="protein sequence ID" value="MPC48623.1"/>
    <property type="molecule type" value="Genomic_DNA"/>
</dbReference>
<evidence type="ECO:0000313" key="2">
    <source>
        <dbReference type="EMBL" id="MPC48623.1"/>
    </source>
</evidence>
<reference evidence="2 3" key="1">
    <citation type="submission" date="2019-05" db="EMBL/GenBank/DDBJ databases">
        <title>Another draft genome of Portunus trituberculatus and its Hox gene families provides insights of decapod evolution.</title>
        <authorList>
            <person name="Jeong J.-H."/>
            <person name="Song I."/>
            <person name="Kim S."/>
            <person name="Choi T."/>
            <person name="Kim D."/>
            <person name="Ryu S."/>
            <person name="Kim W."/>
        </authorList>
    </citation>
    <scope>NUCLEOTIDE SEQUENCE [LARGE SCALE GENOMIC DNA]</scope>
    <source>
        <tissue evidence="2">Muscle</tissue>
    </source>
</reference>
<accession>A0A5B7FUK3</accession>
<name>A0A5B7FUK3_PORTR</name>
<evidence type="ECO:0000256" key="1">
    <source>
        <dbReference type="SAM" id="MobiDB-lite"/>
    </source>
</evidence>
<dbReference type="AlphaFoldDB" id="A0A5B7FUK3"/>
<organism evidence="2 3">
    <name type="scientific">Portunus trituberculatus</name>
    <name type="common">Swimming crab</name>
    <name type="synonym">Neptunus trituberculatus</name>
    <dbReference type="NCBI Taxonomy" id="210409"/>
    <lineage>
        <taxon>Eukaryota</taxon>
        <taxon>Metazoa</taxon>
        <taxon>Ecdysozoa</taxon>
        <taxon>Arthropoda</taxon>
        <taxon>Crustacea</taxon>
        <taxon>Multicrustacea</taxon>
        <taxon>Malacostraca</taxon>
        <taxon>Eumalacostraca</taxon>
        <taxon>Eucarida</taxon>
        <taxon>Decapoda</taxon>
        <taxon>Pleocyemata</taxon>
        <taxon>Brachyura</taxon>
        <taxon>Eubrachyura</taxon>
        <taxon>Portunoidea</taxon>
        <taxon>Portunidae</taxon>
        <taxon>Portuninae</taxon>
        <taxon>Portunus</taxon>
    </lineage>
</organism>
<gene>
    <name evidence="2" type="ORF">E2C01_042403</name>
</gene>
<sequence>MQVSGSSSQVPTPSHMQQEGLQLRLLHQLSPHLSPPPPGVSCAEAAHSPSLRDLFCQVQEEPEATVRHDDGSEVLVIVCVLL</sequence>
<comment type="caution">
    <text evidence="2">The sequence shown here is derived from an EMBL/GenBank/DDBJ whole genome shotgun (WGS) entry which is preliminary data.</text>
</comment>
<feature type="compositionally biased region" description="Polar residues" evidence="1">
    <location>
        <begin position="1"/>
        <end position="20"/>
    </location>
</feature>
<evidence type="ECO:0000313" key="3">
    <source>
        <dbReference type="Proteomes" id="UP000324222"/>
    </source>
</evidence>
<protein>
    <submittedName>
        <fullName evidence="2">Uncharacterized protein</fullName>
    </submittedName>
</protein>
<feature type="region of interest" description="Disordered" evidence="1">
    <location>
        <begin position="1"/>
        <end position="25"/>
    </location>
</feature>
<keyword evidence="3" id="KW-1185">Reference proteome</keyword>